<dbReference type="HAMAP" id="MF_00844_B">
    <property type="entry name" value="RqcH_B"/>
    <property type="match status" value="1"/>
</dbReference>
<dbReference type="InterPro" id="IPR008532">
    <property type="entry name" value="NFACT_RNA-bd"/>
</dbReference>
<gene>
    <name evidence="5" type="primary">rqcH</name>
    <name evidence="8" type="ORF">SAMN05421543_10448</name>
</gene>
<comment type="subunit">
    <text evidence="5">Associates with stalled 50S ribosomal subunits. Binds to RqcP.</text>
</comment>
<dbReference type="EMBL" id="FPBV01000004">
    <property type="protein sequence ID" value="SFU57115.1"/>
    <property type="molecule type" value="Genomic_DNA"/>
</dbReference>
<proteinExistence type="inferred from homology"/>
<dbReference type="OrthoDB" id="9766163at2"/>
<evidence type="ECO:0000256" key="2">
    <source>
        <dbReference type="ARBA" id="ARBA00022730"/>
    </source>
</evidence>
<dbReference type="PANTHER" id="PTHR15239">
    <property type="entry name" value="NUCLEAR EXPORT MEDIATOR FACTOR NEMF"/>
    <property type="match status" value="1"/>
</dbReference>
<dbReference type="GO" id="GO:0043023">
    <property type="term" value="F:ribosomal large subunit binding"/>
    <property type="evidence" value="ECO:0007669"/>
    <property type="project" value="UniProtKB-UniRule"/>
</dbReference>
<keyword evidence="9" id="KW-1185">Reference proteome</keyword>
<dbReference type="STRING" id="392015.SAMN05421543_10448"/>
<evidence type="ECO:0000256" key="6">
    <source>
        <dbReference type="SAM" id="MobiDB-lite"/>
    </source>
</evidence>
<keyword evidence="5" id="KW-0175">Coiled coil</keyword>
<keyword evidence="2 5" id="KW-0699">rRNA-binding</keyword>
<dbReference type="RefSeq" id="WP_074950188.1">
    <property type="nucleotide sequence ID" value="NZ_FPBV01000004.1"/>
</dbReference>
<evidence type="ECO:0000256" key="1">
    <source>
        <dbReference type="ARBA" id="ARBA00022555"/>
    </source>
</evidence>
<feature type="region of interest" description="Disordered" evidence="6">
    <location>
        <begin position="439"/>
        <end position="463"/>
    </location>
</feature>
<comment type="similarity">
    <text evidence="5">Belongs to the NEMF family.</text>
</comment>
<name>A0A1I7H8S3_9BACL</name>
<feature type="coiled-coil region" evidence="5">
    <location>
        <begin position="385"/>
        <end position="412"/>
    </location>
</feature>
<evidence type="ECO:0000313" key="9">
    <source>
        <dbReference type="Proteomes" id="UP000183508"/>
    </source>
</evidence>
<dbReference type="eggNOG" id="COG1293">
    <property type="taxonomic scope" value="Bacteria"/>
</dbReference>
<dbReference type="GO" id="GO:0019843">
    <property type="term" value="F:rRNA binding"/>
    <property type="evidence" value="ECO:0007669"/>
    <property type="project" value="UniProtKB-UniRule"/>
</dbReference>
<dbReference type="InterPro" id="IPR043682">
    <property type="entry name" value="RqcH_bacterial"/>
</dbReference>
<dbReference type="GO" id="GO:0072344">
    <property type="term" value="P:rescue of stalled ribosome"/>
    <property type="evidence" value="ECO:0007669"/>
    <property type="project" value="UniProtKB-UniRule"/>
</dbReference>
<dbReference type="Pfam" id="PF05833">
    <property type="entry name" value="NFACT_N"/>
    <property type="match status" value="1"/>
</dbReference>
<evidence type="ECO:0000256" key="4">
    <source>
        <dbReference type="ARBA" id="ARBA00022917"/>
    </source>
</evidence>
<reference evidence="9" key="1">
    <citation type="submission" date="2016-10" db="EMBL/GenBank/DDBJ databases">
        <authorList>
            <person name="Varghese N."/>
        </authorList>
    </citation>
    <scope>NUCLEOTIDE SEQUENCE [LARGE SCALE GENOMIC DNA]</scope>
    <source>
        <strain evidence="9">DSM 17980</strain>
    </source>
</reference>
<dbReference type="GO" id="GO:0000049">
    <property type="term" value="F:tRNA binding"/>
    <property type="evidence" value="ECO:0007669"/>
    <property type="project" value="UniProtKB-UniRule"/>
</dbReference>
<evidence type="ECO:0000313" key="8">
    <source>
        <dbReference type="EMBL" id="SFU57115.1"/>
    </source>
</evidence>
<dbReference type="Pfam" id="PF05670">
    <property type="entry name" value="NFACT-R_1"/>
    <property type="match status" value="1"/>
</dbReference>
<accession>A0A1I7H8S3</accession>
<protein>
    <recommendedName>
        <fullName evidence="5">Rqc2 homolog RqcH</fullName>
        <shortName evidence="5">RqcH</shortName>
    </recommendedName>
</protein>
<feature type="domain" description="NFACT RNA-binding" evidence="7">
    <location>
        <begin position="461"/>
        <end position="549"/>
    </location>
</feature>
<dbReference type="InterPro" id="IPR051608">
    <property type="entry name" value="RQC_Subunit_NEMF"/>
</dbReference>
<dbReference type="Proteomes" id="UP000183508">
    <property type="component" value="Unassembled WGS sequence"/>
</dbReference>
<dbReference type="GO" id="GO:1990112">
    <property type="term" value="C:RQC complex"/>
    <property type="evidence" value="ECO:0007669"/>
    <property type="project" value="TreeGrafter"/>
</dbReference>
<evidence type="ECO:0000256" key="5">
    <source>
        <dbReference type="HAMAP-Rule" id="MF_00844"/>
    </source>
</evidence>
<keyword evidence="1 5" id="KW-0820">tRNA-binding</keyword>
<feature type="coiled-coil region" evidence="5">
    <location>
        <begin position="301"/>
        <end position="328"/>
    </location>
</feature>
<comment type="function">
    <text evidence="5">Key component of the ribosome quality control system (RQC), a ribosome-associated complex that mediates the extraction of incompletely synthesized nascent chains from stalled ribosomes and their subsequent degradation. RqcH recruits Ala-charged tRNA, and with RqcP directs the elongation of stalled nascent chains on 50S ribosomal subunits, leading to non-templated C-terminal alanine extensions (Ala tail). The Ala tail promotes nascent chain degradation. May add between 1 and at least 8 Ala residues. Binds to stalled 50S ribosomal subunits.</text>
</comment>
<evidence type="ECO:0000259" key="7">
    <source>
        <dbReference type="Pfam" id="PF05670"/>
    </source>
</evidence>
<dbReference type="PANTHER" id="PTHR15239:SF6">
    <property type="entry name" value="RIBOSOME QUALITY CONTROL COMPLEX SUBUNIT NEMF"/>
    <property type="match status" value="1"/>
</dbReference>
<organism evidence="8 9">
    <name type="scientific">Alicyclobacillus macrosporangiidus</name>
    <dbReference type="NCBI Taxonomy" id="392015"/>
    <lineage>
        <taxon>Bacteria</taxon>
        <taxon>Bacillati</taxon>
        <taxon>Bacillota</taxon>
        <taxon>Bacilli</taxon>
        <taxon>Bacillales</taxon>
        <taxon>Alicyclobacillaceae</taxon>
        <taxon>Alicyclobacillus</taxon>
    </lineage>
</organism>
<sequence>MDGLALAVLCADWNERFARARIEKIHQPGEREIVLTLRTRTGVHRVLLSAHRALARVHQLVHARPANPEEPPMFCMMLRKRLEGGRITAIRQQGWDRVLEIHVEALNEIGDRVQYALVCEMMGKHSNLMLVEADETGRLGRIVDSVVHVDADLSRVRQVLPGLPYHPAPPLPRKAYDEVTESDIAGLELCALDTKRRSRALASLVAGAGTVTAAEVLARAGDCDPAGVAAALREVFTAALERREPATLGLDDLGWPVAEAPFRLTHCAGHEMVGNLDEALDRLYSKVLERGQTSRLAQALARDVEKQLDRLRGKIANLEQQRAEALDHDALRVQGELLLSYPHLVPRGAREVTLPNFYADGAPLHIPLDPALTAIENAQRYFHQASRKKRAIPRVEAELAQARQDLRYLEEILLYVEGARPEELAAIRRELTQQGFLKARRTRTATGGRPRDGAPGHPDAYESSDGLVIRVGRNHAQNDRLTLRQSQPQDVWLHAKDLPGSHVVIQLGGRELPENTLHEAALLAAYFSRGREAGSVAVDYTRIKHVWKPNGARPGFVLYDHQKTLYVHPDRHRIEAILGRRIERRG</sequence>
<dbReference type="AlphaFoldDB" id="A0A1I7H8S3"/>
<keyword evidence="3 5" id="KW-0694">RNA-binding</keyword>
<dbReference type="Gene3D" id="2.30.310.10">
    <property type="entry name" value="ibrinogen binding protein from staphylococcus aureus domain"/>
    <property type="match status" value="1"/>
</dbReference>
<keyword evidence="4 5" id="KW-0648">Protein biosynthesis</keyword>
<evidence type="ECO:0000256" key="3">
    <source>
        <dbReference type="ARBA" id="ARBA00022884"/>
    </source>
</evidence>